<dbReference type="InterPro" id="IPR032675">
    <property type="entry name" value="LRR_dom_sf"/>
</dbReference>
<name>A0A6A5TS56_9PLEO</name>
<evidence type="ECO:0000313" key="2">
    <source>
        <dbReference type="Proteomes" id="UP000800035"/>
    </source>
</evidence>
<dbReference type="AlphaFoldDB" id="A0A6A5TS56"/>
<evidence type="ECO:0008006" key="3">
    <source>
        <dbReference type="Google" id="ProtNLM"/>
    </source>
</evidence>
<sequence length="463" mass="52953">MAKPLFITTIRRLAPAPRHWINRFKFLDKKQMFDEPLMVILCLADNLETLNLESFRGASFFYTRQLLSTLIIDMNSKKNASTLHFSKLKQFSFNNGYGFTLPRNSDLSIDNSIYPLVIPSLEVLRMSHFTWRGWGPYLAAYAPEDPKLRAIVFQNLRITNPAIVAAETWSKPWLRNVGSIIMQDCEPLSDEVDEPIEGTHYFDTIPTHLPHLPHLEEFEWSHRAPQWGWHPVFHSFGNFENLKILRLHSEALVIPVIVDSLSALFNAELETSTVDTFLPRSLKHLEFTNCNSMIIPVLYTKAISKSDKISLETFKVELTENYAEYAWRFSHDAVTYLKIATTRLEKKGTLLEVYTTRRCQAYNRAILMTPGFRAPLEYAGNAGVNNRSSCNIFVVIVARLIVYGNFRHACGTLPRRPYTMSTSELPTELNVRIAESLVGDSQALSALSQVSKHYRTVAEPFPS</sequence>
<evidence type="ECO:0000313" key="1">
    <source>
        <dbReference type="EMBL" id="KAF1951777.1"/>
    </source>
</evidence>
<dbReference type="OrthoDB" id="3800085at2759"/>
<proteinExistence type="predicted"/>
<dbReference type="EMBL" id="ML977015">
    <property type="protein sequence ID" value="KAF1951777.1"/>
    <property type="molecule type" value="Genomic_DNA"/>
</dbReference>
<accession>A0A6A5TS56</accession>
<reference evidence="1" key="1">
    <citation type="journal article" date="2020" name="Stud. Mycol.">
        <title>101 Dothideomycetes genomes: a test case for predicting lifestyles and emergence of pathogens.</title>
        <authorList>
            <person name="Haridas S."/>
            <person name="Albert R."/>
            <person name="Binder M."/>
            <person name="Bloem J."/>
            <person name="Labutti K."/>
            <person name="Salamov A."/>
            <person name="Andreopoulos B."/>
            <person name="Baker S."/>
            <person name="Barry K."/>
            <person name="Bills G."/>
            <person name="Bluhm B."/>
            <person name="Cannon C."/>
            <person name="Castanera R."/>
            <person name="Culley D."/>
            <person name="Daum C."/>
            <person name="Ezra D."/>
            <person name="Gonzalez J."/>
            <person name="Henrissat B."/>
            <person name="Kuo A."/>
            <person name="Liang C."/>
            <person name="Lipzen A."/>
            <person name="Lutzoni F."/>
            <person name="Magnuson J."/>
            <person name="Mondo S."/>
            <person name="Nolan M."/>
            <person name="Ohm R."/>
            <person name="Pangilinan J."/>
            <person name="Park H.-J."/>
            <person name="Ramirez L."/>
            <person name="Alfaro M."/>
            <person name="Sun H."/>
            <person name="Tritt A."/>
            <person name="Yoshinaga Y."/>
            <person name="Zwiers L.-H."/>
            <person name="Turgeon B."/>
            <person name="Goodwin S."/>
            <person name="Spatafora J."/>
            <person name="Crous P."/>
            <person name="Grigoriev I."/>
        </authorList>
    </citation>
    <scope>NUCLEOTIDE SEQUENCE</scope>
    <source>
        <strain evidence="1">CBS 675.92</strain>
    </source>
</reference>
<keyword evidence="2" id="KW-1185">Reference proteome</keyword>
<protein>
    <recommendedName>
        <fullName evidence="3">F-box domain-containing protein</fullName>
    </recommendedName>
</protein>
<dbReference type="Proteomes" id="UP000800035">
    <property type="component" value="Unassembled WGS sequence"/>
</dbReference>
<dbReference type="SUPFAM" id="SSF52047">
    <property type="entry name" value="RNI-like"/>
    <property type="match status" value="1"/>
</dbReference>
<dbReference type="Gene3D" id="3.80.10.10">
    <property type="entry name" value="Ribonuclease Inhibitor"/>
    <property type="match status" value="1"/>
</dbReference>
<organism evidence="1 2">
    <name type="scientific">Byssothecium circinans</name>
    <dbReference type="NCBI Taxonomy" id="147558"/>
    <lineage>
        <taxon>Eukaryota</taxon>
        <taxon>Fungi</taxon>
        <taxon>Dikarya</taxon>
        <taxon>Ascomycota</taxon>
        <taxon>Pezizomycotina</taxon>
        <taxon>Dothideomycetes</taxon>
        <taxon>Pleosporomycetidae</taxon>
        <taxon>Pleosporales</taxon>
        <taxon>Massarineae</taxon>
        <taxon>Massarinaceae</taxon>
        <taxon>Byssothecium</taxon>
    </lineage>
</organism>
<gene>
    <name evidence="1" type="ORF">CC80DRAFT_597228</name>
</gene>